<dbReference type="AlphaFoldDB" id="A0A0J1FUU4"/>
<keyword evidence="1" id="KW-0472">Membrane</keyword>
<gene>
    <name evidence="2" type="ORF">DEAC_c04320</name>
</gene>
<protein>
    <submittedName>
        <fullName evidence="2">Uncharacterized protein</fullName>
    </submittedName>
</protein>
<dbReference type="STRING" id="476652.DEAC_c04320"/>
<sequence length="72" mass="8204">MKVFLYILVLILIFTLLSLSQIPPLIKNRQRKELILVISLLSIGFILNFLLIIGIKLPNPIKILTTVIHSLL</sequence>
<organism evidence="2 3">
    <name type="scientific">Desulfosporosinus acididurans</name>
    <dbReference type="NCBI Taxonomy" id="476652"/>
    <lineage>
        <taxon>Bacteria</taxon>
        <taxon>Bacillati</taxon>
        <taxon>Bacillota</taxon>
        <taxon>Clostridia</taxon>
        <taxon>Eubacteriales</taxon>
        <taxon>Desulfitobacteriaceae</taxon>
        <taxon>Desulfosporosinus</taxon>
    </lineage>
</organism>
<keyword evidence="1" id="KW-0812">Transmembrane</keyword>
<reference evidence="2 3" key="1">
    <citation type="submission" date="2015-06" db="EMBL/GenBank/DDBJ databases">
        <title>Draft genome of the moderately acidophilic sulfate reducer Candidatus Desulfosporosinus acididurans strain M1.</title>
        <authorList>
            <person name="Poehlein A."/>
            <person name="Petzsch P."/>
            <person name="Johnson B.D."/>
            <person name="Schloemann M."/>
            <person name="Daniel R."/>
            <person name="Muehling M."/>
        </authorList>
    </citation>
    <scope>NUCLEOTIDE SEQUENCE [LARGE SCALE GENOMIC DNA]</scope>
    <source>
        <strain evidence="2 3">M1</strain>
    </source>
</reference>
<evidence type="ECO:0000313" key="3">
    <source>
        <dbReference type="Proteomes" id="UP000036356"/>
    </source>
</evidence>
<keyword evidence="1" id="KW-1133">Transmembrane helix</keyword>
<feature type="transmembrane region" description="Helical" evidence="1">
    <location>
        <begin position="34"/>
        <end position="55"/>
    </location>
</feature>
<comment type="caution">
    <text evidence="2">The sequence shown here is derived from an EMBL/GenBank/DDBJ whole genome shotgun (WGS) entry which is preliminary data.</text>
</comment>
<name>A0A0J1FUU4_9FIRM</name>
<dbReference type="RefSeq" id="WP_047808393.1">
    <property type="nucleotide sequence ID" value="NZ_LDZY01000002.1"/>
</dbReference>
<evidence type="ECO:0000313" key="2">
    <source>
        <dbReference type="EMBL" id="KLU67220.1"/>
    </source>
</evidence>
<dbReference type="Proteomes" id="UP000036356">
    <property type="component" value="Unassembled WGS sequence"/>
</dbReference>
<keyword evidence="3" id="KW-1185">Reference proteome</keyword>
<evidence type="ECO:0000256" key="1">
    <source>
        <dbReference type="SAM" id="Phobius"/>
    </source>
</evidence>
<dbReference type="EMBL" id="LDZY01000002">
    <property type="protein sequence ID" value="KLU67220.1"/>
    <property type="molecule type" value="Genomic_DNA"/>
</dbReference>
<accession>A0A0J1FUU4</accession>
<dbReference type="PATRIC" id="fig|476652.3.peg.434"/>
<proteinExistence type="predicted"/>